<dbReference type="InterPro" id="IPR027385">
    <property type="entry name" value="Beta-barrel_OMP"/>
</dbReference>
<proteinExistence type="predicted"/>
<feature type="domain" description="Outer membrane protein beta-barrel" evidence="2">
    <location>
        <begin position="124"/>
        <end position="320"/>
    </location>
</feature>
<protein>
    <submittedName>
        <fullName evidence="3">Outer membrane beta-barrel protein</fullName>
    </submittedName>
</protein>
<keyword evidence="4" id="KW-1185">Reference proteome</keyword>
<reference evidence="3" key="1">
    <citation type="submission" date="2022-03" db="EMBL/GenBank/DDBJ databases">
        <title>Description of Abyssus ytuae gen. nov., sp. nov., a novel member of the family Flavobacteriaceae isolated from the sediment of Mariana Trench.</title>
        <authorList>
            <person name="Zhang J."/>
            <person name="Xu X."/>
        </authorList>
    </citation>
    <scope>NUCLEOTIDE SEQUENCE</scope>
    <source>
        <strain evidence="3">MT3330</strain>
    </source>
</reference>
<dbReference type="SUPFAM" id="SSF56935">
    <property type="entry name" value="Porins"/>
    <property type="match status" value="1"/>
</dbReference>
<name>A0A9E6ZVY8_9FLAO</name>
<evidence type="ECO:0000313" key="4">
    <source>
        <dbReference type="Proteomes" id="UP000831290"/>
    </source>
</evidence>
<dbReference type="Pfam" id="PF13505">
    <property type="entry name" value="OMP_b-brl"/>
    <property type="match status" value="1"/>
</dbReference>
<evidence type="ECO:0000256" key="1">
    <source>
        <dbReference type="ARBA" id="ARBA00022729"/>
    </source>
</evidence>
<sequence>MNKETLLTIACFSIIIFKGYTQSGTSPSPYSLYGLGLANETSIGKNNGLGRGGIAIGSDAAINNLNPASYALINNNSFLFDVGIKGGYDTFTNMRDNNSSYNFNFSNIALAFSLSPKSGIGATLIPYTSVSYSISEMETNIEGSNETFTSYAYGDGGMSEFKINYGYLLNDKIRLGLSSSLLFGSIDETEYFYLSNSYFEINRVSNYSGIRFGVGFQYDINPKITIAGTLQSSASLKASLKRSVLKAIDATSIYVEEDEEGEISDFKLPVELGTGIKYNFSDELFFTADYKKNFWSSTDQKDNMGTYLDQDIFSFGAEYKNNTYTDKFWKKVSYRAGYNFDNGYLSINDEKVNSFALTLGLGLPLSTSRNSAINVSYAYGSRGQIDNYFVKENYHLLTVNLSLEDIWFVKRKIN</sequence>
<evidence type="ECO:0000313" key="3">
    <source>
        <dbReference type="EMBL" id="UOB18778.1"/>
    </source>
</evidence>
<organism evidence="3 4">
    <name type="scientific">Abyssalbus ytuae</name>
    <dbReference type="NCBI Taxonomy" id="2926907"/>
    <lineage>
        <taxon>Bacteria</taxon>
        <taxon>Pseudomonadati</taxon>
        <taxon>Bacteroidota</taxon>
        <taxon>Flavobacteriia</taxon>
        <taxon>Flavobacteriales</taxon>
        <taxon>Flavobacteriaceae</taxon>
        <taxon>Abyssalbus</taxon>
    </lineage>
</organism>
<evidence type="ECO:0000259" key="2">
    <source>
        <dbReference type="Pfam" id="PF13505"/>
    </source>
</evidence>
<dbReference type="AlphaFoldDB" id="A0A9E6ZVY8"/>
<accession>A0A9E6ZVY8</accession>
<dbReference type="Proteomes" id="UP000831290">
    <property type="component" value="Chromosome"/>
</dbReference>
<dbReference type="Gene3D" id="2.40.160.60">
    <property type="entry name" value="Outer membrane protein transport protein (OMPP1/FadL/TodX)"/>
    <property type="match status" value="1"/>
</dbReference>
<gene>
    <name evidence="3" type="ORF">MQE35_05660</name>
</gene>
<keyword evidence="1" id="KW-0732">Signal</keyword>
<dbReference type="RefSeq" id="WP_255845395.1">
    <property type="nucleotide sequence ID" value="NZ_CP094358.1"/>
</dbReference>
<dbReference type="EMBL" id="CP094358">
    <property type="protein sequence ID" value="UOB18778.1"/>
    <property type="molecule type" value="Genomic_DNA"/>
</dbReference>
<dbReference type="KEGG" id="fbm:MQE35_05660"/>